<gene>
    <name evidence="1" type="ORF">GCM10007913_03510</name>
</gene>
<keyword evidence="2" id="KW-1185">Reference proteome</keyword>
<reference evidence="1" key="2">
    <citation type="submission" date="2023-01" db="EMBL/GenBank/DDBJ databases">
        <title>Draft genome sequence of Devosia yakushimensis strain NBRC 103855.</title>
        <authorList>
            <person name="Sun Q."/>
            <person name="Mori K."/>
        </authorList>
    </citation>
    <scope>NUCLEOTIDE SEQUENCE</scope>
    <source>
        <strain evidence="1">NBRC 103855</strain>
    </source>
</reference>
<dbReference type="Proteomes" id="UP001161406">
    <property type="component" value="Unassembled WGS sequence"/>
</dbReference>
<accession>A0ABQ5U8H5</accession>
<comment type="caution">
    <text evidence="1">The sequence shown here is derived from an EMBL/GenBank/DDBJ whole genome shotgun (WGS) entry which is preliminary data.</text>
</comment>
<organism evidence="1 2">
    <name type="scientific">Devosia yakushimensis</name>
    <dbReference type="NCBI Taxonomy" id="470028"/>
    <lineage>
        <taxon>Bacteria</taxon>
        <taxon>Pseudomonadati</taxon>
        <taxon>Pseudomonadota</taxon>
        <taxon>Alphaproteobacteria</taxon>
        <taxon>Hyphomicrobiales</taxon>
        <taxon>Devosiaceae</taxon>
        <taxon>Devosia</taxon>
    </lineage>
</organism>
<evidence type="ECO:0008006" key="3">
    <source>
        <dbReference type="Google" id="ProtNLM"/>
    </source>
</evidence>
<dbReference type="EMBL" id="BSNG01000001">
    <property type="protein sequence ID" value="GLQ08419.1"/>
    <property type="molecule type" value="Genomic_DNA"/>
</dbReference>
<proteinExistence type="predicted"/>
<evidence type="ECO:0000313" key="1">
    <source>
        <dbReference type="EMBL" id="GLQ08419.1"/>
    </source>
</evidence>
<evidence type="ECO:0000313" key="2">
    <source>
        <dbReference type="Proteomes" id="UP001161406"/>
    </source>
</evidence>
<dbReference type="RefSeq" id="WP_284387330.1">
    <property type="nucleotide sequence ID" value="NZ_BSNG01000001.1"/>
</dbReference>
<protein>
    <recommendedName>
        <fullName evidence="3">Peptidase C39 domain-containing protein</fullName>
    </recommendedName>
</protein>
<sequence length="131" mass="14695">MTLPASENVRFQFATQRPRDDGCGLFVLQMLTGRPYEQLAGMIDWGVRTNHYTTWKELRGVLAELEWSTGELRAAEKWDDIGGVAIVHVQGDHFILYDADNGAFYDPGQPKGPAVESSLIPMSYLPVRLPK</sequence>
<name>A0ABQ5U8H5_9HYPH</name>
<reference evidence="1" key="1">
    <citation type="journal article" date="2014" name="Int. J. Syst. Evol. Microbiol.">
        <title>Complete genome of a new Firmicutes species belonging to the dominant human colonic microbiota ('Ruminococcus bicirculans') reveals two chromosomes and a selective capacity to utilize plant glucans.</title>
        <authorList>
            <consortium name="NISC Comparative Sequencing Program"/>
            <person name="Wegmann U."/>
            <person name="Louis P."/>
            <person name="Goesmann A."/>
            <person name="Henrissat B."/>
            <person name="Duncan S.H."/>
            <person name="Flint H.J."/>
        </authorList>
    </citation>
    <scope>NUCLEOTIDE SEQUENCE</scope>
    <source>
        <strain evidence="1">NBRC 103855</strain>
    </source>
</reference>